<dbReference type="PANTHER" id="PTHR43451">
    <property type="entry name" value="ACETYLTRANSFERASE (GNAT) FAMILY PROTEIN"/>
    <property type="match status" value="1"/>
</dbReference>
<dbReference type="SUPFAM" id="SSF55729">
    <property type="entry name" value="Acyl-CoA N-acyltransferases (Nat)"/>
    <property type="match status" value="1"/>
</dbReference>
<dbReference type="AlphaFoldDB" id="A0A927J1T1"/>
<organism evidence="2 3">
    <name type="scientific">Cellulosimicrobium arenosum</name>
    <dbReference type="NCBI Taxonomy" id="2708133"/>
    <lineage>
        <taxon>Bacteria</taxon>
        <taxon>Bacillati</taxon>
        <taxon>Actinomycetota</taxon>
        <taxon>Actinomycetes</taxon>
        <taxon>Micrococcales</taxon>
        <taxon>Promicromonosporaceae</taxon>
        <taxon>Cellulosimicrobium</taxon>
    </lineage>
</organism>
<dbReference type="InterPro" id="IPR000182">
    <property type="entry name" value="GNAT_dom"/>
</dbReference>
<protein>
    <submittedName>
        <fullName evidence="2">GNAT family N-acetyltransferase</fullName>
    </submittedName>
</protein>
<dbReference type="Gene3D" id="3.40.630.30">
    <property type="match status" value="1"/>
</dbReference>
<keyword evidence="3" id="KW-1185">Reference proteome</keyword>
<sequence length="159" mass="17524">MHLRDYDPADAAATLAVFDRAVRLTASHDYTPEQVAAWAPHDDGERDLEAWAARRAGARTRVACSGERVVGFTDVDTDGYVDMMFVDPDVARQGVASALLAWVVQTATRDGATELTTHASRTARPFFERHGFVLVREQRPVLRGVELVNFAMRRPLGAA</sequence>
<evidence type="ECO:0000259" key="1">
    <source>
        <dbReference type="PROSITE" id="PS51186"/>
    </source>
</evidence>
<dbReference type="CDD" id="cd04301">
    <property type="entry name" value="NAT_SF"/>
    <property type="match status" value="1"/>
</dbReference>
<accession>A0A927J1T1</accession>
<name>A0A927J1T1_9MICO</name>
<dbReference type="InterPro" id="IPR052564">
    <property type="entry name" value="N-acetyltrans/Recomb-assoc"/>
</dbReference>
<feature type="domain" description="N-acetyltransferase" evidence="1">
    <location>
        <begin position="1"/>
        <end position="157"/>
    </location>
</feature>
<dbReference type="Proteomes" id="UP000610846">
    <property type="component" value="Unassembled WGS sequence"/>
</dbReference>
<dbReference type="RefSeq" id="WP_191829902.1">
    <property type="nucleotide sequence ID" value="NZ_JACYHB010000014.1"/>
</dbReference>
<evidence type="ECO:0000313" key="2">
    <source>
        <dbReference type="EMBL" id="MBD8080317.1"/>
    </source>
</evidence>
<reference evidence="2" key="1">
    <citation type="journal article" date="2018" name="Curr. Microbiol.">
        <title>Cellulosimicrobium arenosum sp. nov., Isolated from Marine Sediment Sand.</title>
        <authorList>
            <person name="Oh M."/>
            <person name="Kim J.H."/>
            <person name="Yoon J.H."/>
            <person name="Schumann P."/>
            <person name="Kim W."/>
        </authorList>
    </citation>
    <scope>NUCLEOTIDE SEQUENCE</scope>
    <source>
        <strain evidence="2">KCTC 49039</strain>
    </source>
</reference>
<evidence type="ECO:0000313" key="3">
    <source>
        <dbReference type="Proteomes" id="UP000610846"/>
    </source>
</evidence>
<comment type="caution">
    <text evidence="2">The sequence shown here is derived from an EMBL/GenBank/DDBJ whole genome shotgun (WGS) entry which is preliminary data.</text>
</comment>
<dbReference type="Pfam" id="PF13673">
    <property type="entry name" value="Acetyltransf_10"/>
    <property type="match status" value="1"/>
</dbReference>
<dbReference type="GO" id="GO:0016747">
    <property type="term" value="F:acyltransferase activity, transferring groups other than amino-acyl groups"/>
    <property type="evidence" value="ECO:0007669"/>
    <property type="project" value="InterPro"/>
</dbReference>
<reference evidence="2" key="2">
    <citation type="submission" date="2020-09" db="EMBL/GenBank/DDBJ databases">
        <authorList>
            <person name="Yu Y."/>
        </authorList>
    </citation>
    <scope>NUCLEOTIDE SEQUENCE</scope>
    <source>
        <strain evidence="2">KCTC 49039</strain>
    </source>
</reference>
<dbReference type="PROSITE" id="PS51186">
    <property type="entry name" value="GNAT"/>
    <property type="match status" value="1"/>
</dbReference>
<dbReference type="PANTHER" id="PTHR43451:SF1">
    <property type="entry name" value="ACETYLTRANSFERASE"/>
    <property type="match status" value="1"/>
</dbReference>
<dbReference type="InterPro" id="IPR016181">
    <property type="entry name" value="Acyl_CoA_acyltransferase"/>
</dbReference>
<proteinExistence type="predicted"/>
<dbReference type="EMBL" id="JACYHB010000014">
    <property type="protein sequence ID" value="MBD8080317.1"/>
    <property type="molecule type" value="Genomic_DNA"/>
</dbReference>
<gene>
    <name evidence="2" type="ORF">IF651_14770</name>
</gene>